<dbReference type="STRING" id="98765.A0A2R6S5J9"/>
<accession>A0A2R6S5J9</accession>
<dbReference type="Proteomes" id="UP000186601">
    <property type="component" value="Unassembled WGS sequence"/>
</dbReference>
<feature type="compositionally biased region" description="Low complexity" evidence="1">
    <location>
        <begin position="146"/>
        <end position="164"/>
    </location>
</feature>
<reference evidence="3 4" key="1">
    <citation type="submission" date="2018-02" db="EMBL/GenBank/DDBJ databases">
        <title>Genome sequence of the basidiomycete white-rot fungus Phlebia centrifuga.</title>
        <authorList>
            <person name="Granchi Z."/>
            <person name="Peng M."/>
            <person name="de Vries R.P."/>
            <person name="Hilden K."/>
            <person name="Makela M.R."/>
            <person name="Grigoriev I."/>
            <person name="Riley R."/>
        </authorList>
    </citation>
    <scope>NUCLEOTIDE SEQUENCE [LARGE SCALE GENOMIC DNA]</scope>
    <source>
        <strain evidence="3 4">FBCC195</strain>
    </source>
</reference>
<keyword evidence="4" id="KW-1185">Reference proteome</keyword>
<comment type="caution">
    <text evidence="3">The sequence shown here is derived from an EMBL/GenBank/DDBJ whole genome shotgun (WGS) entry which is preliminary data.</text>
</comment>
<evidence type="ECO:0000256" key="2">
    <source>
        <dbReference type="SAM" id="Phobius"/>
    </source>
</evidence>
<protein>
    <submittedName>
        <fullName evidence="3">Uncharacterized protein</fullName>
    </submittedName>
</protein>
<dbReference type="OrthoDB" id="3362246at2759"/>
<dbReference type="AlphaFoldDB" id="A0A2R6S5J9"/>
<feature type="region of interest" description="Disordered" evidence="1">
    <location>
        <begin position="131"/>
        <end position="187"/>
    </location>
</feature>
<evidence type="ECO:0000256" key="1">
    <source>
        <dbReference type="SAM" id="MobiDB-lite"/>
    </source>
</evidence>
<proteinExistence type="predicted"/>
<evidence type="ECO:0000313" key="3">
    <source>
        <dbReference type="EMBL" id="PSS37532.1"/>
    </source>
</evidence>
<keyword evidence="2" id="KW-1133">Transmembrane helix</keyword>
<keyword evidence="2" id="KW-0472">Membrane</keyword>
<name>A0A2R6S5J9_9APHY</name>
<organism evidence="3 4">
    <name type="scientific">Hermanssonia centrifuga</name>
    <dbReference type="NCBI Taxonomy" id="98765"/>
    <lineage>
        <taxon>Eukaryota</taxon>
        <taxon>Fungi</taxon>
        <taxon>Dikarya</taxon>
        <taxon>Basidiomycota</taxon>
        <taxon>Agaricomycotina</taxon>
        <taxon>Agaricomycetes</taxon>
        <taxon>Polyporales</taxon>
        <taxon>Meruliaceae</taxon>
        <taxon>Hermanssonia</taxon>
    </lineage>
</organism>
<gene>
    <name evidence="3" type="ORF">PHLCEN_2v626</name>
</gene>
<feature type="region of interest" description="Disordered" evidence="1">
    <location>
        <begin position="234"/>
        <end position="261"/>
    </location>
</feature>
<feature type="compositionally biased region" description="Polar residues" evidence="1">
    <location>
        <begin position="240"/>
        <end position="260"/>
    </location>
</feature>
<keyword evidence="2" id="KW-0812">Transmembrane</keyword>
<evidence type="ECO:0000313" key="4">
    <source>
        <dbReference type="Proteomes" id="UP000186601"/>
    </source>
</evidence>
<sequence>MKAGSVRRLNVALAISAGLQVVFGSNIIVETPLRAVVCTPLDITWQGGTALYEVEMTVNGNLDPLQIYSDIPDTHFIWSTDAPIGSAITVRVFDSLGNSNTSASFPVQFGSDTSCLAGGVVSSATSSIITSATPSSTVSPLPPPSTSGWSSSSPFGTPSPSDTSLASSGKTEPPASPTTTTFNDSDINTSRKHKTAIIVGVVVAVVVAALLASLAILLVRRHKRNAISNFADPVEEEKSISPSLTGDDTVQASARGSSPSEIRMLPTELAGTEMAMNVIDPSAPPQSAFGSIEGALANDNPSQSGLTACTNFKKPMDVLFNRDSMAADVGFSVLPRDIVKTRVSKQTHLRHVYPLFGFRIPDGKSSALNCTLKVGSGPQILAPTKTYTELPPT</sequence>
<feature type="compositionally biased region" description="Polar residues" evidence="1">
    <location>
        <begin position="177"/>
        <end position="187"/>
    </location>
</feature>
<feature type="transmembrane region" description="Helical" evidence="2">
    <location>
        <begin position="196"/>
        <end position="219"/>
    </location>
</feature>
<dbReference type="EMBL" id="MLYV02000039">
    <property type="protein sequence ID" value="PSS37532.1"/>
    <property type="molecule type" value="Genomic_DNA"/>
</dbReference>